<keyword evidence="5 11" id="KW-0274">FAD</keyword>
<dbReference type="GO" id="GO:0000302">
    <property type="term" value="P:response to reactive oxygen species"/>
    <property type="evidence" value="ECO:0007669"/>
    <property type="project" value="InterPro"/>
</dbReference>
<dbReference type="Gene3D" id="3.40.30.80">
    <property type="match status" value="1"/>
</dbReference>
<keyword evidence="4" id="KW-0285">Flavoprotein</keyword>
<name>A0A6M2BS20_9GAMM</name>
<dbReference type="GO" id="GO:0102039">
    <property type="term" value="F:NADH-dependent peroxiredoxin activity"/>
    <property type="evidence" value="ECO:0007669"/>
    <property type="project" value="InterPro"/>
</dbReference>
<keyword evidence="7 11" id="KW-0520">NAD</keyword>
<accession>A0A6M2BS20</accession>
<organism evidence="15 16">
    <name type="scientific">Solimonas terrae</name>
    <dbReference type="NCBI Taxonomy" id="1396819"/>
    <lineage>
        <taxon>Bacteria</taxon>
        <taxon>Pseudomonadati</taxon>
        <taxon>Pseudomonadota</taxon>
        <taxon>Gammaproteobacteria</taxon>
        <taxon>Nevskiales</taxon>
        <taxon>Nevskiaceae</taxon>
        <taxon>Solimonas</taxon>
    </lineage>
</organism>
<feature type="disulfide bond" description="Redox-active" evidence="12">
    <location>
        <begin position="341"/>
        <end position="344"/>
    </location>
</feature>
<comment type="function">
    <text evidence="10">Serves to protect the cell against DNA damage by alkyl hydroperoxides. It can use either NADH or NADPH as electron donor for direct reduction of redox dyes or of alkyl hydroperoxides when combined with the AhpC protein.</text>
</comment>
<dbReference type="NCBIfam" id="TIGR03140">
    <property type="entry name" value="AhpF"/>
    <property type="match status" value="1"/>
</dbReference>
<dbReference type="PROSITE" id="PS51354">
    <property type="entry name" value="GLUTAREDOXIN_2"/>
    <property type="match status" value="1"/>
</dbReference>
<comment type="caution">
    <text evidence="15">The sequence shown here is derived from an EMBL/GenBank/DDBJ whole genome shotgun (WGS) entry which is preliminary data.</text>
</comment>
<keyword evidence="8 12" id="KW-1015">Disulfide bond</keyword>
<evidence type="ECO:0000256" key="6">
    <source>
        <dbReference type="ARBA" id="ARBA00023002"/>
    </source>
</evidence>
<evidence type="ECO:0000256" key="9">
    <source>
        <dbReference type="ARBA" id="ARBA00023284"/>
    </source>
</evidence>
<feature type="domain" description="FAD/NAD(P)-binding" evidence="13">
    <location>
        <begin position="212"/>
        <end position="500"/>
    </location>
</feature>
<dbReference type="InterPro" id="IPR044141">
    <property type="entry name" value="AhpF_NTD_C"/>
</dbReference>
<dbReference type="GO" id="GO:0005829">
    <property type="term" value="C:cytosol"/>
    <property type="evidence" value="ECO:0007669"/>
    <property type="project" value="UniProtKB-ARBA"/>
</dbReference>
<dbReference type="CDD" id="cd03026">
    <property type="entry name" value="AhpF_NTD_C"/>
    <property type="match status" value="1"/>
</dbReference>
<dbReference type="PRINTS" id="PR00368">
    <property type="entry name" value="FADPNR"/>
</dbReference>
<keyword evidence="16" id="KW-1185">Reference proteome</keyword>
<reference evidence="15 16" key="1">
    <citation type="journal article" date="2014" name="Int. J. Syst. Evol. Microbiol.">
        <title>Solimonas terrae sp. nov., isolated from soil.</title>
        <authorList>
            <person name="Kim S.J."/>
            <person name="Moon J.Y."/>
            <person name="Weon H.Y."/>
            <person name="Ahn J.H."/>
            <person name="Chen W.M."/>
            <person name="Kwon S.W."/>
        </authorList>
    </citation>
    <scope>NUCLEOTIDE SEQUENCE [LARGE SCALE GENOMIC DNA]</scope>
    <source>
        <strain evidence="15 16">KIS83-12</strain>
    </source>
</reference>
<evidence type="ECO:0000256" key="5">
    <source>
        <dbReference type="ARBA" id="ARBA00022827"/>
    </source>
</evidence>
<proteinExistence type="inferred from homology"/>
<dbReference type="InterPro" id="IPR044142">
    <property type="entry name" value="AhpF_NTD_N"/>
</dbReference>
<dbReference type="PIRSF" id="PIRSF000238">
    <property type="entry name" value="AhpF"/>
    <property type="match status" value="1"/>
</dbReference>
<dbReference type="GO" id="GO:0051287">
    <property type="term" value="F:NAD binding"/>
    <property type="evidence" value="ECO:0007669"/>
    <property type="project" value="InterPro"/>
</dbReference>
<dbReference type="InterPro" id="IPR050097">
    <property type="entry name" value="Ferredoxin-NADP_redctase_2"/>
</dbReference>
<dbReference type="AlphaFoldDB" id="A0A6M2BS20"/>
<dbReference type="PROSITE" id="PS00573">
    <property type="entry name" value="PYRIDINE_REDOX_2"/>
    <property type="match status" value="1"/>
</dbReference>
<dbReference type="SUPFAM" id="SSF52833">
    <property type="entry name" value="Thioredoxin-like"/>
    <property type="match status" value="2"/>
</dbReference>
<comment type="similarity">
    <text evidence="1">Belongs to the class-II pyridine nucleotide-disulfide oxidoreductase family.</text>
</comment>
<evidence type="ECO:0000259" key="13">
    <source>
        <dbReference type="Pfam" id="PF07992"/>
    </source>
</evidence>
<dbReference type="SUPFAM" id="SSF51905">
    <property type="entry name" value="FAD/NAD(P)-binding domain"/>
    <property type="match status" value="1"/>
</dbReference>
<evidence type="ECO:0000313" key="16">
    <source>
        <dbReference type="Proteomes" id="UP000472676"/>
    </source>
</evidence>
<evidence type="ECO:0000256" key="10">
    <source>
        <dbReference type="ARBA" id="ARBA00024806"/>
    </source>
</evidence>
<evidence type="ECO:0000313" key="15">
    <source>
        <dbReference type="EMBL" id="NGY05144.1"/>
    </source>
</evidence>
<feature type="binding site" evidence="11">
    <location>
        <begin position="353"/>
        <end position="367"/>
    </location>
    <ligand>
        <name>NAD(+)</name>
        <dbReference type="ChEBI" id="CHEBI:57540"/>
    </ligand>
</feature>
<evidence type="ECO:0000256" key="1">
    <source>
        <dbReference type="ARBA" id="ARBA00009333"/>
    </source>
</evidence>
<evidence type="ECO:0000256" key="2">
    <source>
        <dbReference type="ARBA" id="ARBA00011738"/>
    </source>
</evidence>
<evidence type="ECO:0000256" key="8">
    <source>
        <dbReference type="ARBA" id="ARBA00023157"/>
    </source>
</evidence>
<dbReference type="Pfam" id="PF07992">
    <property type="entry name" value="Pyr_redox_2"/>
    <property type="match status" value="1"/>
</dbReference>
<gene>
    <name evidence="15" type="primary">ahpF</name>
    <name evidence="15" type="ORF">G7Y85_10220</name>
</gene>
<comment type="cofactor">
    <cofactor evidence="11">
        <name>FAD</name>
        <dbReference type="ChEBI" id="CHEBI:57692"/>
    </cofactor>
    <text evidence="11">Binds 1 FAD per subunit.</text>
</comment>
<comment type="subunit">
    <text evidence="2">Homodimer.</text>
</comment>
<dbReference type="FunFam" id="3.50.50.60:FF:000007">
    <property type="entry name" value="Alkyl hydroperoxide reductase, F subunit"/>
    <property type="match status" value="1"/>
</dbReference>
<dbReference type="InterPro" id="IPR008255">
    <property type="entry name" value="Pyr_nucl-diS_OxRdtase_2_AS"/>
</dbReference>
<dbReference type="GO" id="GO:0032991">
    <property type="term" value="C:protein-containing complex"/>
    <property type="evidence" value="ECO:0007669"/>
    <property type="project" value="UniProtKB-ARBA"/>
</dbReference>
<keyword evidence="11" id="KW-0521">NADP</keyword>
<dbReference type="EMBL" id="JAAMOW010000004">
    <property type="protein sequence ID" value="NGY05144.1"/>
    <property type="molecule type" value="Genomic_DNA"/>
</dbReference>
<dbReference type="InterPro" id="IPR023753">
    <property type="entry name" value="FAD/NAD-binding_dom"/>
</dbReference>
<dbReference type="PRINTS" id="PR00469">
    <property type="entry name" value="PNDRDTASEII"/>
</dbReference>
<dbReference type="Proteomes" id="UP000472676">
    <property type="component" value="Unassembled WGS sequence"/>
</dbReference>
<dbReference type="Pfam" id="PF13192">
    <property type="entry name" value="Thioredoxin_3"/>
    <property type="match status" value="1"/>
</dbReference>
<protein>
    <recommendedName>
        <fullName evidence="3">Alkyl hydroperoxide reductase subunit F</fullName>
    </recommendedName>
</protein>
<evidence type="ECO:0000256" key="12">
    <source>
        <dbReference type="PIRSR" id="PIRSR000238-2"/>
    </source>
</evidence>
<evidence type="ECO:0000256" key="7">
    <source>
        <dbReference type="ARBA" id="ARBA00023027"/>
    </source>
</evidence>
<dbReference type="InterPro" id="IPR012081">
    <property type="entry name" value="Alkyl_hydroperoxide_Rdtase_suF"/>
</dbReference>
<dbReference type="PANTHER" id="PTHR48105">
    <property type="entry name" value="THIOREDOXIN REDUCTASE 1-RELATED-RELATED"/>
    <property type="match status" value="1"/>
</dbReference>
<sequence>MLDANLKIQLQAYLEKLVRPIELVASVDDSASSNEMLELLQTIESLSDKIALSTHGKDARKPSFAVTTPGQPISLRFAGIPLGHEFTSLVLALLQVGGHPSKASADVIEQVRNLQGSYRFETYFSLSCQNCPDVVQALNLMAVLNPAIEHVAIDGALFQDEVEQRQVLSVPQVFLNGEPFASGRMDLEQIVARLDTGAAARDAEKLSAKAPFDMLIVGGGPAGAAAAIYAARKGIRTGVAAERFGGQVLDTMAIENFISVKETEGPRLAAELQQHVQSYDVDLMNLQRAEKLIPGKEFIEVQFANGAALKARSVVISTGARWRQMNVPGENEYRNKGVAYCPHCDGPLFKGKRVAVIGGGNSGVEAAIDLAGIVSHVTLIEFDAQLRADAVLQRKLHSLANVKVITSAQTTEVTGDGQKVDGLIYKDRKSGETQTIELEGIFVQIGLLPNSEWLKDTVKLSARGEIEVDARGQTSVPGVFAAGDVTTVPYKQIVIAMGEGSKAALSAFDYLIRSSAPQEEAKAA</sequence>
<dbReference type="GO" id="GO:0016668">
    <property type="term" value="F:oxidoreductase activity, acting on a sulfur group of donors, NAD(P) as acceptor"/>
    <property type="evidence" value="ECO:0007669"/>
    <property type="project" value="UniProtKB-ARBA"/>
</dbReference>
<feature type="domain" description="Thioredoxin-like fold" evidence="14">
    <location>
        <begin position="124"/>
        <end position="190"/>
    </location>
</feature>
<feature type="binding site" evidence="11">
    <location>
        <begin position="474"/>
        <end position="484"/>
    </location>
    <ligand>
        <name>FAD</name>
        <dbReference type="ChEBI" id="CHEBI:57692"/>
    </ligand>
</feature>
<dbReference type="CDD" id="cd02974">
    <property type="entry name" value="AhpF_NTD_N"/>
    <property type="match status" value="1"/>
</dbReference>
<dbReference type="InterPro" id="IPR012336">
    <property type="entry name" value="Thioredoxin-like_fold"/>
</dbReference>
<evidence type="ECO:0000259" key="14">
    <source>
        <dbReference type="Pfam" id="PF13192"/>
    </source>
</evidence>
<dbReference type="InterPro" id="IPR036249">
    <property type="entry name" value="Thioredoxin-like_sf"/>
</dbReference>
<evidence type="ECO:0000256" key="11">
    <source>
        <dbReference type="PIRSR" id="PIRSR000238-1"/>
    </source>
</evidence>
<feature type="binding site" evidence="11">
    <location>
        <begin position="213"/>
        <end position="228"/>
    </location>
    <ligand>
        <name>FAD</name>
        <dbReference type="ChEBI" id="CHEBI:57692"/>
    </ligand>
</feature>
<keyword evidence="6 15" id="KW-0560">Oxidoreductase</keyword>
<keyword evidence="9 12" id="KW-0676">Redox-active center</keyword>
<dbReference type="Gene3D" id="3.50.50.60">
    <property type="entry name" value="FAD/NAD(P)-binding domain"/>
    <property type="match status" value="2"/>
</dbReference>
<dbReference type="InterPro" id="IPR036188">
    <property type="entry name" value="FAD/NAD-bd_sf"/>
</dbReference>
<dbReference type="GO" id="GO:0050660">
    <property type="term" value="F:flavin adenine dinucleotide binding"/>
    <property type="evidence" value="ECO:0007669"/>
    <property type="project" value="InterPro"/>
</dbReference>
<evidence type="ECO:0000256" key="4">
    <source>
        <dbReference type="ARBA" id="ARBA00022630"/>
    </source>
</evidence>
<dbReference type="RefSeq" id="WP_166255876.1">
    <property type="nucleotide sequence ID" value="NZ_JAAMOW010000004.1"/>
</dbReference>
<evidence type="ECO:0000256" key="3">
    <source>
        <dbReference type="ARBA" id="ARBA00020059"/>
    </source>
</evidence>